<feature type="region of interest" description="Disordered" evidence="1">
    <location>
        <begin position="1"/>
        <end position="24"/>
    </location>
</feature>
<evidence type="ECO:0000256" key="1">
    <source>
        <dbReference type="SAM" id="MobiDB-lite"/>
    </source>
</evidence>
<comment type="caution">
    <text evidence="2">The sequence shown here is derived from an EMBL/GenBank/DDBJ whole genome shotgun (WGS) entry which is preliminary data.</text>
</comment>
<accession>A0A7K3S8Y4</accession>
<name>A0A7K3S8Y4_9ACTN</name>
<feature type="non-terminal residue" evidence="2">
    <location>
        <position position="71"/>
    </location>
</feature>
<gene>
    <name evidence="2" type="ORF">G3I50_34130</name>
</gene>
<protein>
    <submittedName>
        <fullName evidence="2">Uncharacterized protein</fullName>
    </submittedName>
</protein>
<dbReference type="AlphaFoldDB" id="A0A7K3S8Y4"/>
<reference evidence="2 3" key="1">
    <citation type="submission" date="2020-01" db="EMBL/GenBank/DDBJ databases">
        <title>Insect and environment-associated Actinomycetes.</title>
        <authorList>
            <person name="Currrie C."/>
            <person name="Chevrette M."/>
            <person name="Carlson C."/>
            <person name="Stubbendieck R."/>
            <person name="Wendt-Pienkowski E."/>
        </authorList>
    </citation>
    <scope>NUCLEOTIDE SEQUENCE [LARGE SCALE GENOMIC DNA]</scope>
    <source>
        <strain evidence="2 3">SID7590</strain>
    </source>
</reference>
<dbReference type="EMBL" id="JAAGMP010001516">
    <property type="protein sequence ID" value="NEC23252.1"/>
    <property type="molecule type" value="Genomic_DNA"/>
</dbReference>
<feature type="compositionally biased region" description="Gly residues" evidence="1">
    <location>
        <begin position="9"/>
        <end position="18"/>
    </location>
</feature>
<dbReference type="RefSeq" id="WP_164207550.1">
    <property type="nucleotide sequence ID" value="NZ_JAAGMP010001516.1"/>
</dbReference>
<feature type="non-terminal residue" evidence="2">
    <location>
        <position position="1"/>
    </location>
</feature>
<sequence length="71" mass="7148">AVWNALRGRGTGAGGPSAGAGESPTYTIGLHADLGGPGRATGLAHQRGAQLAVADHNSLKDKAFRLALRTE</sequence>
<dbReference type="Gene3D" id="3.40.50.2300">
    <property type="match status" value="1"/>
</dbReference>
<evidence type="ECO:0000313" key="2">
    <source>
        <dbReference type="EMBL" id="NEC23252.1"/>
    </source>
</evidence>
<organism evidence="2 3">
    <name type="scientific">Streptomyces parvus</name>
    <dbReference type="NCBI Taxonomy" id="66428"/>
    <lineage>
        <taxon>Bacteria</taxon>
        <taxon>Bacillati</taxon>
        <taxon>Actinomycetota</taxon>
        <taxon>Actinomycetes</taxon>
        <taxon>Kitasatosporales</taxon>
        <taxon>Streptomycetaceae</taxon>
        <taxon>Streptomyces</taxon>
    </lineage>
</organism>
<proteinExistence type="predicted"/>
<dbReference type="Proteomes" id="UP000469670">
    <property type="component" value="Unassembled WGS sequence"/>
</dbReference>
<evidence type="ECO:0000313" key="3">
    <source>
        <dbReference type="Proteomes" id="UP000469670"/>
    </source>
</evidence>